<evidence type="ECO:0000256" key="2">
    <source>
        <dbReference type="ARBA" id="ARBA00023125"/>
    </source>
</evidence>
<dbReference type="EMBL" id="QDKM01000004">
    <property type="protein sequence ID" value="PVH28813.1"/>
    <property type="molecule type" value="Genomic_DNA"/>
</dbReference>
<accession>A0A2T8HTU3</accession>
<dbReference type="Proteomes" id="UP000245911">
    <property type="component" value="Unassembled WGS sequence"/>
</dbReference>
<dbReference type="InterPro" id="IPR036388">
    <property type="entry name" value="WH-like_DNA-bd_sf"/>
</dbReference>
<evidence type="ECO:0000313" key="5">
    <source>
        <dbReference type="EMBL" id="PVH28813.1"/>
    </source>
</evidence>
<reference evidence="5 6" key="1">
    <citation type="submission" date="2018-04" db="EMBL/GenBank/DDBJ databases">
        <title>Pararhodobacter oceanense sp. nov., isolated from marine intertidal sediment.</title>
        <authorList>
            <person name="Wang X.-L."/>
            <person name="Du Z.-J."/>
        </authorList>
    </citation>
    <scope>NUCLEOTIDE SEQUENCE [LARGE SCALE GENOMIC DNA]</scope>
    <source>
        <strain evidence="5 6">AM505</strain>
    </source>
</reference>
<evidence type="ECO:0000259" key="4">
    <source>
        <dbReference type="Pfam" id="PF12802"/>
    </source>
</evidence>
<feature type="domain" description="HTH marR-type" evidence="4">
    <location>
        <begin position="39"/>
        <end position="97"/>
    </location>
</feature>
<evidence type="ECO:0000256" key="1">
    <source>
        <dbReference type="ARBA" id="ARBA00023015"/>
    </source>
</evidence>
<dbReference type="PANTHER" id="PTHR38465:SF1">
    <property type="entry name" value="HTH-TYPE TRANSCRIPTIONAL REGULATOR MJ1563-RELATED"/>
    <property type="match status" value="1"/>
</dbReference>
<protein>
    <submittedName>
        <fullName evidence="5">Transcriptional regulator</fullName>
    </submittedName>
</protein>
<organism evidence="5 6">
    <name type="scientific">Pararhodobacter oceanensis</name>
    <dbReference type="NCBI Taxonomy" id="2172121"/>
    <lineage>
        <taxon>Bacteria</taxon>
        <taxon>Pseudomonadati</taxon>
        <taxon>Pseudomonadota</taxon>
        <taxon>Alphaproteobacteria</taxon>
        <taxon>Rhodobacterales</taxon>
        <taxon>Paracoccaceae</taxon>
        <taxon>Pararhodobacter</taxon>
    </lineage>
</organism>
<name>A0A2T8HTU3_9RHOB</name>
<dbReference type="PANTHER" id="PTHR38465">
    <property type="entry name" value="HTH-TYPE TRANSCRIPTIONAL REGULATOR MJ1563-RELATED"/>
    <property type="match status" value="1"/>
</dbReference>
<proteinExistence type="predicted"/>
<dbReference type="SUPFAM" id="SSF46785">
    <property type="entry name" value="Winged helix' DNA-binding domain"/>
    <property type="match status" value="1"/>
</dbReference>
<dbReference type="InterPro" id="IPR000835">
    <property type="entry name" value="HTH_MarR-typ"/>
</dbReference>
<gene>
    <name evidence="5" type="ORF">DDE20_11625</name>
</gene>
<keyword evidence="6" id="KW-1185">Reference proteome</keyword>
<dbReference type="GO" id="GO:0003700">
    <property type="term" value="F:DNA-binding transcription factor activity"/>
    <property type="evidence" value="ECO:0007669"/>
    <property type="project" value="InterPro"/>
</dbReference>
<dbReference type="AlphaFoldDB" id="A0A2T8HTU3"/>
<dbReference type="Gene3D" id="1.10.10.10">
    <property type="entry name" value="Winged helix-like DNA-binding domain superfamily/Winged helix DNA-binding domain"/>
    <property type="match status" value="1"/>
</dbReference>
<evidence type="ECO:0000313" key="6">
    <source>
        <dbReference type="Proteomes" id="UP000245911"/>
    </source>
</evidence>
<keyword evidence="1" id="KW-0805">Transcription regulation</keyword>
<dbReference type="InterPro" id="IPR052362">
    <property type="entry name" value="HTH-GbsR_regulator"/>
</dbReference>
<keyword evidence="3" id="KW-0804">Transcription</keyword>
<sequence>MARRPRPERAVDSTAKPKSAAQARADFIEKTGVIVQSEGLPRIAGRVLALLLYDGERVSFGQLAEALQVSRGSISSSVRLLETQQLIKRVAEPGDRQDYFQIAPSAFPNLIEASVLRMRRAAADIEETLGEIPVTEAGSRQRVAEFVRYYHAMTEAMTETAQHLRRRP</sequence>
<comment type="caution">
    <text evidence="5">The sequence shown here is derived from an EMBL/GenBank/DDBJ whole genome shotgun (WGS) entry which is preliminary data.</text>
</comment>
<evidence type="ECO:0000256" key="3">
    <source>
        <dbReference type="ARBA" id="ARBA00023163"/>
    </source>
</evidence>
<dbReference type="Pfam" id="PF12802">
    <property type="entry name" value="MarR_2"/>
    <property type="match status" value="1"/>
</dbReference>
<dbReference type="OrthoDB" id="2733322at2"/>
<dbReference type="GO" id="GO:0003677">
    <property type="term" value="F:DNA binding"/>
    <property type="evidence" value="ECO:0007669"/>
    <property type="project" value="UniProtKB-KW"/>
</dbReference>
<dbReference type="InterPro" id="IPR036390">
    <property type="entry name" value="WH_DNA-bd_sf"/>
</dbReference>
<keyword evidence="2" id="KW-0238">DNA-binding</keyword>